<dbReference type="AlphaFoldDB" id="A0AAW9A3K7"/>
<organism evidence="3 4">
    <name type="scientific">Sporosarcina thermotolerans</name>
    <dbReference type="NCBI Taxonomy" id="633404"/>
    <lineage>
        <taxon>Bacteria</taxon>
        <taxon>Bacillati</taxon>
        <taxon>Bacillota</taxon>
        <taxon>Bacilli</taxon>
        <taxon>Bacillales</taxon>
        <taxon>Caryophanaceae</taxon>
        <taxon>Sporosarcina</taxon>
    </lineage>
</organism>
<dbReference type="InterPro" id="IPR041424">
    <property type="entry name" value="CinA_KH"/>
</dbReference>
<dbReference type="SMART" id="SM00852">
    <property type="entry name" value="MoCF_biosynth"/>
    <property type="match status" value="1"/>
</dbReference>
<name>A0AAW9A3K7_9BACL</name>
<dbReference type="SUPFAM" id="SSF53218">
    <property type="entry name" value="Molybdenum cofactor biosynthesis proteins"/>
    <property type="match status" value="1"/>
</dbReference>
<dbReference type="Pfam" id="PF00994">
    <property type="entry name" value="MoCF_biosynth"/>
    <property type="match status" value="1"/>
</dbReference>
<dbReference type="InterPro" id="IPR036425">
    <property type="entry name" value="MoaB/Mog-like_dom_sf"/>
</dbReference>
<proteinExistence type="inferred from homology"/>
<dbReference type="NCBIfam" id="TIGR00177">
    <property type="entry name" value="molyb_syn"/>
    <property type="match status" value="1"/>
</dbReference>
<dbReference type="PANTHER" id="PTHR13939:SF0">
    <property type="entry name" value="NMN AMIDOHYDROLASE-LIKE PROTEIN YFAY"/>
    <property type="match status" value="1"/>
</dbReference>
<dbReference type="Pfam" id="PF02464">
    <property type="entry name" value="CinA"/>
    <property type="match status" value="1"/>
</dbReference>
<dbReference type="EMBL" id="JAUBDJ010000001">
    <property type="protein sequence ID" value="MDW0115666.1"/>
    <property type="molecule type" value="Genomic_DNA"/>
</dbReference>
<comment type="similarity">
    <text evidence="1">Belongs to the CinA family.</text>
</comment>
<sequence length="421" mass="45466">MRAEIIAVGSELLLGQITNTNATFISARLAEIGIDVYYHTVVGDNPDRLKKAIGIAEKRADLIVFSGGLGPTKDDLTKETIAEMLGTHLKMNNEALVSIEDYFLRTGRMMTENNKKQALVLADSVVLKNRNGMAPGMALEKSGVSYILLPGPPHELEPMFEREAIPYLLGALGNKEVIVSRVLKFFGIGEAELEHRVQGILQKQSNPTIAPLASQDAVILRITAKALSTDEAEKLIAPVEKEIRDLVGEFIFGINNDTLSSKAADLLKKAQLTIAAAESLTAGQFMSELAGESGISSSLKGGVVVYNDDMKVEQLGVSRSLLKEYGVVSSECAEALARSAKLKFGSDIGVGLTGAAGPDPHDGKPVGTVWIGIALQDGDVKTFKLDLSGTRNTNRRRASQYALYYLIKELKKRIVENKILD</sequence>
<dbReference type="NCBIfam" id="TIGR00199">
    <property type="entry name" value="PncC_domain"/>
    <property type="match status" value="1"/>
</dbReference>
<dbReference type="HAMAP" id="MF_00226_B">
    <property type="entry name" value="CinA_B"/>
    <property type="match status" value="1"/>
</dbReference>
<dbReference type="Gene3D" id="3.40.980.10">
    <property type="entry name" value="MoaB/Mog-like domain"/>
    <property type="match status" value="1"/>
</dbReference>
<protein>
    <recommendedName>
        <fullName evidence="1">Putative competence-damage inducible protein</fullName>
    </recommendedName>
</protein>
<reference evidence="3 4" key="1">
    <citation type="submission" date="2023-06" db="EMBL/GenBank/DDBJ databases">
        <title>Sporosarcina sp. nov., isolated from Korean traditional fermented seafood 'Jeotgal'.</title>
        <authorList>
            <person name="Yang A.I."/>
            <person name="Shin N.-R."/>
        </authorList>
    </citation>
    <scope>NUCLEOTIDE SEQUENCE [LARGE SCALE GENOMIC DNA]</scope>
    <source>
        <strain evidence="3 4">KCTC43456</strain>
    </source>
</reference>
<evidence type="ECO:0000259" key="2">
    <source>
        <dbReference type="SMART" id="SM00852"/>
    </source>
</evidence>
<evidence type="ECO:0000256" key="1">
    <source>
        <dbReference type="HAMAP-Rule" id="MF_00226"/>
    </source>
</evidence>
<accession>A0AAW9A3K7</accession>
<feature type="domain" description="MoaB/Mog" evidence="2">
    <location>
        <begin position="4"/>
        <end position="171"/>
    </location>
</feature>
<dbReference type="CDD" id="cd00885">
    <property type="entry name" value="cinA"/>
    <property type="match status" value="1"/>
</dbReference>
<dbReference type="PANTHER" id="PTHR13939">
    <property type="entry name" value="NICOTINAMIDE-NUCLEOTIDE AMIDOHYDROLASE PNCC"/>
    <property type="match status" value="1"/>
</dbReference>
<dbReference type="PIRSF" id="PIRSF006728">
    <property type="entry name" value="CinA"/>
    <property type="match status" value="1"/>
</dbReference>
<dbReference type="InterPro" id="IPR050101">
    <property type="entry name" value="CinA"/>
</dbReference>
<evidence type="ECO:0000313" key="3">
    <source>
        <dbReference type="EMBL" id="MDW0115666.1"/>
    </source>
</evidence>
<comment type="caution">
    <text evidence="3">The sequence shown here is derived from an EMBL/GenBank/DDBJ whole genome shotgun (WGS) entry which is preliminary data.</text>
</comment>
<dbReference type="NCBIfam" id="TIGR00200">
    <property type="entry name" value="cinA_nterm"/>
    <property type="match status" value="1"/>
</dbReference>
<evidence type="ECO:0000313" key="4">
    <source>
        <dbReference type="Proteomes" id="UP001271648"/>
    </source>
</evidence>
<dbReference type="NCBIfam" id="NF001813">
    <property type="entry name" value="PRK00549.1"/>
    <property type="match status" value="1"/>
</dbReference>
<dbReference type="Pfam" id="PF18146">
    <property type="entry name" value="CinA_KH"/>
    <property type="match status" value="1"/>
</dbReference>
<gene>
    <name evidence="1" type="primary">cinA</name>
    <name evidence="3" type="ORF">QTL97_01780</name>
</gene>
<dbReference type="InterPro" id="IPR008135">
    <property type="entry name" value="Competence-induced_CinA"/>
</dbReference>
<dbReference type="InterPro" id="IPR008136">
    <property type="entry name" value="CinA_C"/>
</dbReference>
<dbReference type="SUPFAM" id="SSF142433">
    <property type="entry name" value="CinA-like"/>
    <property type="match status" value="1"/>
</dbReference>
<dbReference type="Gene3D" id="3.30.70.2860">
    <property type="match status" value="1"/>
</dbReference>
<dbReference type="Proteomes" id="UP001271648">
    <property type="component" value="Unassembled WGS sequence"/>
</dbReference>
<dbReference type="InterPro" id="IPR036653">
    <property type="entry name" value="CinA-like_C"/>
</dbReference>
<dbReference type="RefSeq" id="WP_317940083.1">
    <property type="nucleotide sequence ID" value="NZ_JAUBDJ010000001.1"/>
</dbReference>
<dbReference type="Gene3D" id="3.90.950.20">
    <property type="entry name" value="CinA-like"/>
    <property type="match status" value="1"/>
</dbReference>
<keyword evidence="4" id="KW-1185">Reference proteome</keyword>
<dbReference type="InterPro" id="IPR001453">
    <property type="entry name" value="MoaB/Mog_dom"/>
</dbReference>